<dbReference type="Pfam" id="PF00106">
    <property type="entry name" value="adh_short"/>
    <property type="match status" value="1"/>
</dbReference>
<name>A0ABP2RG39_9LEPT</name>
<dbReference type="PROSITE" id="PS00061">
    <property type="entry name" value="ADH_SHORT"/>
    <property type="match status" value="1"/>
</dbReference>
<keyword evidence="2" id="KW-0560">Oxidoreductase</keyword>
<evidence type="ECO:0000256" key="3">
    <source>
        <dbReference type="RuleBase" id="RU000363"/>
    </source>
</evidence>
<evidence type="ECO:0000256" key="2">
    <source>
        <dbReference type="ARBA" id="ARBA00023002"/>
    </source>
</evidence>
<dbReference type="InterPro" id="IPR036291">
    <property type="entry name" value="NAD(P)-bd_dom_sf"/>
</dbReference>
<dbReference type="PRINTS" id="PR00081">
    <property type="entry name" value="GDHRDH"/>
</dbReference>
<sequence>MICFFTVLTYSSTYFTDFGMGSFFQDKVFLVTGASSGIGRALALELEKQGAYVAVIARRKEALKELKKSASDPDKIFVLQADVMSESELKRAVDEFRKKFKRVDGFIHSAGVSMRGTAAETELKVFHILMDTNYFPLVILYGLLEADLRQSEGHVVAVSSLLGKFSTQYRSGYAASKHAVQAFMDSIRLENDKTGIHVMTVFPGIVKTDISIKALSEDGSPHGIMDEKQKRGLNPHTVAKKILKGIEKRKREIFPSKFGEKIDLMLSKISPKTLDKKLLKTKVN</sequence>
<evidence type="ECO:0000313" key="5">
    <source>
        <dbReference type="Proteomes" id="UP000018720"/>
    </source>
</evidence>
<dbReference type="PANTHER" id="PTHR44196:SF1">
    <property type="entry name" value="DEHYDROGENASE_REDUCTASE SDR FAMILY MEMBER 7B"/>
    <property type="match status" value="1"/>
</dbReference>
<evidence type="ECO:0000256" key="1">
    <source>
        <dbReference type="ARBA" id="ARBA00006484"/>
    </source>
</evidence>
<comment type="similarity">
    <text evidence="1 3">Belongs to the short-chain dehydrogenases/reductases (SDR) family.</text>
</comment>
<dbReference type="SUPFAM" id="SSF51735">
    <property type="entry name" value="NAD(P)-binding Rossmann-fold domains"/>
    <property type="match status" value="1"/>
</dbReference>
<dbReference type="Gene3D" id="3.40.50.720">
    <property type="entry name" value="NAD(P)-binding Rossmann-like Domain"/>
    <property type="match status" value="1"/>
</dbReference>
<dbReference type="PANTHER" id="PTHR44196">
    <property type="entry name" value="DEHYDROGENASE/REDUCTASE SDR FAMILY MEMBER 7B"/>
    <property type="match status" value="1"/>
</dbReference>
<organism evidence="4 5">
    <name type="scientific">Leptospira licerasiae str. MMD4847</name>
    <dbReference type="NCBI Taxonomy" id="1049971"/>
    <lineage>
        <taxon>Bacteria</taxon>
        <taxon>Pseudomonadati</taxon>
        <taxon>Spirochaetota</taxon>
        <taxon>Spirochaetia</taxon>
        <taxon>Leptospirales</taxon>
        <taxon>Leptospiraceae</taxon>
        <taxon>Leptospira</taxon>
    </lineage>
</organism>
<evidence type="ECO:0000313" key="4">
    <source>
        <dbReference type="EMBL" id="EJZ43422.1"/>
    </source>
</evidence>
<gene>
    <name evidence="4" type="ORF">LEP1GSC178_3504</name>
</gene>
<protein>
    <submittedName>
        <fullName evidence="4">KR domain protein</fullName>
    </submittedName>
</protein>
<dbReference type="Proteomes" id="UP000018720">
    <property type="component" value="Unassembled WGS sequence"/>
</dbReference>
<dbReference type="InterPro" id="IPR002347">
    <property type="entry name" value="SDR_fam"/>
</dbReference>
<dbReference type="InterPro" id="IPR020904">
    <property type="entry name" value="Sc_DH/Rdtase_CS"/>
</dbReference>
<dbReference type="PRINTS" id="PR00080">
    <property type="entry name" value="SDRFAMILY"/>
</dbReference>
<dbReference type="EMBL" id="AHOM02000004">
    <property type="protein sequence ID" value="EJZ43422.1"/>
    <property type="molecule type" value="Genomic_DNA"/>
</dbReference>
<keyword evidence="5" id="KW-1185">Reference proteome</keyword>
<reference evidence="4 5" key="1">
    <citation type="submission" date="2012-08" db="EMBL/GenBank/DDBJ databases">
        <authorList>
            <person name="Harkins D.M."/>
            <person name="Durkin A.S."/>
            <person name="Selengut J.D."/>
            <person name="Sanka R."/>
            <person name="DePew J."/>
            <person name="Purushe J."/>
            <person name="Matthias M.A."/>
            <person name="Vinetz J.M."/>
            <person name="Sutton G.G."/>
            <person name="Nelson W.C."/>
            <person name="Fouts D.E."/>
        </authorList>
    </citation>
    <scope>NUCLEOTIDE SEQUENCE [LARGE SCALE GENOMIC DNA]</scope>
    <source>
        <strain evidence="4 5">MMD4847</strain>
    </source>
</reference>
<accession>A0ABP2RG39</accession>
<proteinExistence type="inferred from homology"/>
<comment type="caution">
    <text evidence="4">The sequence shown here is derived from an EMBL/GenBank/DDBJ whole genome shotgun (WGS) entry which is preliminary data.</text>
</comment>